<keyword evidence="2" id="KW-1185">Reference proteome</keyword>
<name>A0A518JTY4_9BACT</name>
<accession>A0A518JTY4</accession>
<sequence>MATTDADQKQQSYFRHDFRFWFEKRPKGTLGELRNWLEQVHDQCSKFVDGNDPPIEQTKKIPSPLSEYLNYWADHDGECFSYREANIEEDIMNVEGFIEDLGPKSKLASFPVFETA</sequence>
<dbReference type="RefSeq" id="WP_145095787.1">
    <property type="nucleotide sequence ID" value="NZ_CP036348.1"/>
</dbReference>
<protein>
    <submittedName>
        <fullName evidence="1">Uncharacterized protein</fullName>
    </submittedName>
</protein>
<dbReference type="KEGG" id="rcf:Poly24_27170"/>
<reference evidence="1 2" key="1">
    <citation type="submission" date="2019-02" db="EMBL/GenBank/DDBJ databases">
        <title>Deep-cultivation of Planctomycetes and their phenomic and genomic characterization uncovers novel biology.</title>
        <authorList>
            <person name="Wiegand S."/>
            <person name="Jogler M."/>
            <person name="Boedeker C."/>
            <person name="Pinto D."/>
            <person name="Vollmers J."/>
            <person name="Rivas-Marin E."/>
            <person name="Kohn T."/>
            <person name="Peeters S.H."/>
            <person name="Heuer A."/>
            <person name="Rast P."/>
            <person name="Oberbeckmann S."/>
            <person name="Bunk B."/>
            <person name="Jeske O."/>
            <person name="Meyerdierks A."/>
            <person name="Storesund J.E."/>
            <person name="Kallscheuer N."/>
            <person name="Luecker S."/>
            <person name="Lage O.M."/>
            <person name="Pohl T."/>
            <person name="Merkel B.J."/>
            <person name="Hornburger P."/>
            <person name="Mueller R.-W."/>
            <person name="Bruemmer F."/>
            <person name="Labrenz M."/>
            <person name="Spormann A.M."/>
            <person name="Op den Camp H."/>
            <person name="Overmann J."/>
            <person name="Amann R."/>
            <person name="Jetten M.S.M."/>
            <person name="Mascher T."/>
            <person name="Medema M.H."/>
            <person name="Devos D.P."/>
            <person name="Kaster A.-K."/>
            <person name="Ovreas L."/>
            <person name="Rohde M."/>
            <person name="Galperin M.Y."/>
            <person name="Jogler C."/>
        </authorList>
    </citation>
    <scope>NUCLEOTIDE SEQUENCE [LARGE SCALE GENOMIC DNA]</scope>
    <source>
        <strain evidence="1 2">Poly24</strain>
    </source>
</reference>
<evidence type="ECO:0000313" key="2">
    <source>
        <dbReference type="Proteomes" id="UP000315082"/>
    </source>
</evidence>
<organism evidence="1 2">
    <name type="scientific">Rosistilla carotiformis</name>
    <dbReference type="NCBI Taxonomy" id="2528017"/>
    <lineage>
        <taxon>Bacteria</taxon>
        <taxon>Pseudomonadati</taxon>
        <taxon>Planctomycetota</taxon>
        <taxon>Planctomycetia</taxon>
        <taxon>Pirellulales</taxon>
        <taxon>Pirellulaceae</taxon>
        <taxon>Rosistilla</taxon>
    </lineage>
</organism>
<dbReference type="EMBL" id="CP036348">
    <property type="protein sequence ID" value="QDV69003.1"/>
    <property type="molecule type" value="Genomic_DNA"/>
</dbReference>
<proteinExistence type="predicted"/>
<dbReference type="OrthoDB" id="275066at2"/>
<dbReference type="Proteomes" id="UP000315082">
    <property type="component" value="Chromosome"/>
</dbReference>
<gene>
    <name evidence="1" type="ORF">Poly24_27170</name>
</gene>
<dbReference type="AlphaFoldDB" id="A0A518JTY4"/>
<evidence type="ECO:0000313" key="1">
    <source>
        <dbReference type="EMBL" id="QDV69003.1"/>
    </source>
</evidence>